<dbReference type="GO" id="GO:0008270">
    <property type="term" value="F:zinc ion binding"/>
    <property type="evidence" value="ECO:0007669"/>
    <property type="project" value="UniProtKB-KW"/>
</dbReference>
<evidence type="ECO:0000256" key="2">
    <source>
        <dbReference type="ARBA" id="ARBA00022771"/>
    </source>
</evidence>
<dbReference type="EMBL" id="JAIWYP010000011">
    <property type="protein sequence ID" value="KAH3736632.1"/>
    <property type="molecule type" value="Genomic_DNA"/>
</dbReference>
<protein>
    <recommendedName>
        <fullName evidence="6">RING-type domain-containing protein</fullName>
    </recommendedName>
</protein>
<dbReference type="Pfam" id="PF00653">
    <property type="entry name" value="BIR"/>
    <property type="match status" value="1"/>
</dbReference>
<dbReference type="Gene3D" id="1.10.1170.10">
    <property type="entry name" value="Inhibitor Of Apoptosis Protein (2mihbC-IAP-1), Chain A"/>
    <property type="match status" value="1"/>
</dbReference>
<evidence type="ECO:0000256" key="3">
    <source>
        <dbReference type="ARBA" id="ARBA00022833"/>
    </source>
</evidence>
<keyword evidence="2 4" id="KW-0479">Metal-binding</keyword>
<evidence type="ECO:0000256" key="4">
    <source>
        <dbReference type="PROSITE-ProRule" id="PRU00175"/>
    </source>
</evidence>
<accession>A0A9D4D1W9</accession>
<dbReference type="PROSITE" id="PS50089">
    <property type="entry name" value="ZF_RING_2"/>
    <property type="match status" value="1"/>
</dbReference>
<dbReference type="Gene3D" id="3.30.40.10">
    <property type="entry name" value="Zinc/RING finger domain, C3HC4 (zinc finger)"/>
    <property type="match status" value="1"/>
</dbReference>
<dbReference type="Proteomes" id="UP000828390">
    <property type="component" value="Unassembled WGS sequence"/>
</dbReference>
<comment type="similarity">
    <text evidence="1">Belongs to the IAP family.</text>
</comment>
<evidence type="ECO:0000256" key="5">
    <source>
        <dbReference type="SAM" id="MobiDB-lite"/>
    </source>
</evidence>
<dbReference type="InterPro" id="IPR050784">
    <property type="entry name" value="IAP"/>
</dbReference>
<reference evidence="7" key="1">
    <citation type="journal article" date="2019" name="bioRxiv">
        <title>The Genome of the Zebra Mussel, Dreissena polymorpha: A Resource for Invasive Species Research.</title>
        <authorList>
            <person name="McCartney M.A."/>
            <person name="Auch B."/>
            <person name="Kono T."/>
            <person name="Mallez S."/>
            <person name="Zhang Y."/>
            <person name="Obille A."/>
            <person name="Becker A."/>
            <person name="Abrahante J.E."/>
            <person name="Garbe J."/>
            <person name="Badalamenti J.P."/>
            <person name="Herman A."/>
            <person name="Mangelson H."/>
            <person name="Liachko I."/>
            <person name="Sullivan S."/>
            <person name="Sone E.D."/>
            <person name="Koren S."/>
            <person name="Silverstein K.A.T."/>
            <person name="Beckman K.B."/>
            <person name="Gohl D.M."/>
        </authorList>
    </citation>
    <scope>NUCLEOTIDE SEQUENCE</scope>
    <source>
        <strain evidence="7">Duluth1</strain>
        <tissue evidence="7">Whole animal</tissue>
    </source>
</reference>
<dbReference type="GO" id="GO:0005634">
    <property type="term" value="C:nucleus"/>
    <property type="evidence" value="ECO:0007669"/>
    <property type="project" value="TreeGrafter"/>
</dbReference>
<proteinExistence type="inferred from homology"/>
<feature type="compositionally biased region" description="Polar residues" evidence="5">
    <location>
        <begin position="1"/>
        <end position="14"/>
    </location>
</feature>
<evidence type="ECO:0000256" key="1">
    <source>
        <dbReference type="ARBA" id="ARBA00006672"/>
    </source>
</evidence>
<sequence length="452" mass="51832">MSGVESNSRPNSTSSEDEEQNNDATDRRLPNSCEDGNLAACRTETNKRAGPSQDERPTSGATDPRELTSCGNGNGQASTSEPSQYVDPAQVNNNSTHEGEIDKSVRNQLQESETSSEDESFSTLLPTNEVRLRNEREQFQEQSNKTKDEIPTTIVLYQRQSDRQGSNAEENIVESNICVFPVQDFTERRFHAKQEQFRPLQSRRDTFANQHSRFQRPTWEQIAEAGFYYTGCDDECYCFACGCGLNTWEPDDDPWIEHCRYSDDCPYVLEVKGAAFVNRYRRRPEFTAAQTASNDAGTVGGLSLNHDTNTRRVFNRVSGEHDQNLDLVQRGRLYNVTQEQFRNPFHNQERALNQHNNRNDTASHGDNVQANLETPNLVYPMLVQQGRVLYENRRLKMRLMCHICKTNKVDVLLLPCKDHKFCMDCTHNCDVCPYCSRPIRERIRTHMTGRMN</sequence>
<dbReference type="CDD" id="cd00022">
    <property type="entry name" value="BIR"/>
    <property type="match status" value="1"/>
</dbReference>
<dbReference type="Pfam" id="PF13920">
    <property type="entry name" value="zf-C3HC4_3"/>
    <property type="match status" value="1"/>
</dbReference>
<dbReference type="InterPro" id="IPR001370">
    <property type="entry name" value="BIR_rpt"/>
</dbReference>
<dbReference type="GO" id="GO:0005737">
    <property type="term" value="C:cytoplasm"/>
    <property type="evidence" value="ECO:0007669"/>
    <property type="project" value="TreeGrafter"/>
</dbReference>
<dbReference type="PROSITE" id="PS50143">
    <property type="entry name" value="BIR_REPEAT_2"/>
    <property type="match status" value="1"/>
</dbReference>
<evidence type="ECO:0000259" key="6">
    <source>
        <dbReference type="PROSITE" id="PS50089"/>
    </source>
</evidence>
<dbReference type="AlphaFoldDB" id="A0A9D4D1W9"/>
<reference evidence="7" key="2">
    <citation type="submission" date="2020-11" db="EMBL/GenBank/DDBJ databases">
        <authorList>
            <person name="McCartney M.A."/>
            <person name="Auch B."/>
            <person name="Kono T."/>
            <person name="Mallez S."/>
            <person name="Becker A."/>
            <person name="Gohl D.M."/>
            <person name="Silverstein K.A.T."/>
            <person name="Koren S."/>
            <person name="Bechman K.B."/>
            <person name="Herman A."/>
            <person name="Abrahante J.E."/>
            <person name="Garbe J."/>
        </authorList>
    </citation>
    <scope>NUCLEOTIDE SEQUENCE</scope>
    <source>
        <strain evidence="7">Duluth1</strain>
        <tissue evidence="7">Whole animal</tissue>
    </source>
</reference>
<feature type="region of interest" description="Disordered" evidence="5">
    <location>
        <begin position="1"/>
        <end position="101"/>
    </location>
</feature>
<dbReference type="InterPro" id="IPR013083">
    <property type="entry name" value="Znf_RING/FYVE/PHD"/>
</dbReference>
<comment type="caution">
    <text evidence="7">The sequence shown here is derived from an EMBL/GenBank/DDBJ whole genome shotgun (WGS) entry which is preliminary data.</text>
</comment>
<keyword evidence="3" id="KW-0862">Zinc</keyword>
<name>A0A9D4D1W9_DREPO</name>
<dbReference type="SMART" id="SM00238">
    <property type="entry name" value="BIR"/>
    <property type="match status" value="1"/>
</dbReference>
<feature type="domain" description="RING-type" evidence="6">
    <location>
        <begin position="401"/>
        <end position="436"/>
    </location>
</feature>
<keyword evidence="8" id="KW-1185">Reference proteome</keyword>
<keyword evidence="2 4" id="KW-0863">Zinc-finger</keyword>
<organism evidence="7 8">
    <name type="scientific">Dreissena polymorpha</name>
    <name type="common">Zebra mussel</name>
    <name type="synonym">Mytilus polymorpha</name>
    <dbReference type="NCBI Taxonomy" id="45954"/>
    <lineage>
        <taxon>Eukaryota</taxon>
        <taxon>Metazoa</taxon>
        <taxon>Spiralia</taxon>
        <taxon>Lophotrochozoa</taxon>
        <taxon>Mollusca</taxon>
        <taxon>Bivalvia</taxon>
        <taxon>Autobranchia</taxon>
        <taxon>Heteroconchia</taxon>
        <taxon>Euheterodonta</taxon>
        <taxon>Imparidentia</taxon>
        <taxon>Neoheterodontei</taxon>
        <taxon>Myida</taxon>
        <taxon>Dreissenoidea</taxon>
        <taxon>Dreissenidae</taxon>
        <taxon>Dreissena</taxon>
    </lineage>
</organism>
<dbReference type="GO" id="GO:0051726">
    <property type="term" value="P:regulation of cell cycle"/>
    <property type="evidence" value="ECO:0007669"/>
    <property type="project" value="TreeGrafter"/>
</dbReference>
<dbReference type="PANTHER" id="PTHR10044">
    <property type="entry name" value="INHIBITOR OF APOPTOSIS"/>
    <property type="match status" value="1"/>
</dbReference>
<dbReference type="PANTHER" id="PTHR10044:SF139">
    <property type="entry name" value="DEATH-ASSOCIATED INHIBITOR OF APOPTOSIS 2"/>
    <property type="match status" value="1"/>
</dbReference>
<evidence type="ECO:0000313" key="8">
    <source>
        <dbReference type="Proteomes" id="UP000828390"/>
    </source>
</evidence>
<feature type="region of interest" description="Disordered" evidence="5">
    <location>
        <begin position="107"/>
        <end position="126"/>
    </location>
</feature>
<gene>
    <name evidence="7" type="ORF">DPMN_043204</name>
</gene>
<evidence type="ECO:0000313" key="7">
    <source>
        <dbReference type="EMBL" id="KAH3736632.1"/>
    </source>
</evidence>
<feature type="compositionally biased region" description="Polar residues" evidence="5">
    <location>
        <begin position="69"/>
        <end position="83"/>
    </location>
</feature>
<dbReference type="SUPFAM" id="SSF57924">
    <property type="entry name" value="Inhibitor of apoptosis (IAP) repeat"/>
    <property type="match status" value="1"/>
</dbReference>
<dbReference type="InterPro" id="IPR001841">
    <property type="entry name" value="Znf_RING"/>
</dbReference>
<dbReference type="OrthoDB" id="2196114at2759"/>